<accession>A0A1X7C384</accession>
<dbReference type="RefSeq" id="WP_212637003.1">
    <property type="nucleotide sequence ID" value="NZ_FWZU01000001.1"/>
</dbReference>
<reference evidence="6" key="1">
    <citation type="submission" date="2017-04" db="EMBL/GenBank/DDBJ databases">
        <authorList>
            <person name="Varghese N."/>
            <person name="Submissions S."/>
        </authorList>
    </citation>
    <scope>NUCLEOTIDE SEQUENCE [LARGE SCALE GENOMIC DNA]</scope>
    <source>
        <strain evidence="6">K3S</strain>
    </source>
</reference>
<evidence type="ECO:0000313" key="5">
    <source>
        <dbReference type="EMBL" id="SME89223.1"/>
    </source>
</evidence>
<protein>
    <submittedName>
        <fullName evidence="5">Rad52/22 family double-strand break repair protein</fullName>
    </submittedName>
</protein>
<dbReference type="AlphaFoldDB" id="A0A1X7C384"/>
<keyword evidence="2" id="KW-0227">DNA damage</keyword>
<keyword evidence="3" id="KW-0234">DNA repair</keyword>
<feature type="region of interest" description="Disordered" evidence="4">
    <location>
        <begin position="135"/>
        <end position="182"/>
    </location>
</feature>
<keyword evidence="6" id="KW-1185">Reference proteome</keyword>
<feature type="compositionally biased region" description="Low complexity" evidence="4">
    <location>
        <begin position="166"/>
        <end position="178"/>
    </location>
</feature>
<proteinExistence type="inferred from homology"/>
<evidence type="ECO:0000256" key="3">
    <source>
        <dbReference type="ARBA" id="ARBA00023204"/>
    </source>
</evidence>
<sequence length="261" mass="28717">MMDLSKLKTPFAAADIEWRVQSVGKAGNGNPWAKVLAYVTNRAIMDRLDSVCGPENWRNEYHTAPDGGILCGISIKVGDEWVTKWDGAENTQVEAVKGGLSGAMKRAGVQWGIGRYLYGLSEDFAKISADGKNYQGANSKKGTPAFRWTPPDLPGWALPEGDKSNSNKSASESKQQSNPVDKIKKEFDAKEQGSEQLANAEQVKGVNIICTNLFKIKDRAEKLHRLNGWLKTMFPKHAVIESSKQLTEQAALTFIRAFGEN</sequence>
<dbReference type="Proteomes" id="UP000192906">
    <property type="component" value="Unassembled WGS sequence"/>
</dbReference>
<dbReference type="Pfam" id="PF04098">
    <property type="entry name" value="Rad52_Rad22"/>
    <property type="match status" value="1"/>
</dbReference>
<comment type="similarity">
    <text evidence="1">Belongs to the RAD52 family.</text>
</comment>
<gene>
    <name evidence="5" type="ORF">SAMN06295933_0257</name>
</gene>
<dbReference type="InterPro" id="IPR041247">
    <property type="entry name" value="Rad52_fam"/>
</dbReference>
<evidence type="ECO:0000313" key="6">
    <source>
        <dbReference type="Proteomes" id="UP000192906"/>
    </source>
</evidence>
<evidence type="ECO:0000256" key="4">
    <source>
        <dbReference type="SAM" id="MobiDB-lite"/>
    </source>
</evidence>
<evidence type="ECO:0000256" key="2">
    <source>
        <dbReference type="ARBA" id="ARBA00022763"/>
    </source>
</evidence>
<evidence type="ECO:0000256" key="1">
    <source>
        <dbReference type="ARBA" id="ARBA00006638"/>
    </source>
</evidence>
<organism evidence="5 6">
    <name type="scientific">Desulfovibrio gilichinskyi</name>
    <dbReference type="NCBI Taxonomy" id="1519643"/>
    <lineage>
        <taxon>Bacteria</taxon>
        <taxon>Pseudomonadati</taxon>
        <taxon>Thermodesulfobacteriota</taxon>
        <taxon>Desulfovibrionia</taxon>
        <taxon>Desulfovibrionales</taxon>
        <taxon>Desulfovibrionaceae</taxon>
        <taxon>Desulfovibrio</taxon>
    </lineage>
</organism>
<name>A0A1X7C384_9BACT</name>
<dbReference type="EMBL" id="FWZU01000001">
    <property type="protein sequence ID" value="SME89223.1"/>
    <property type="molecule type" value="Genomic_DNA"/>
</dbReference>
<dbReference type="GO" id="GO:0006281">
    <property type="term" value="P:DNA repair"/>
    <property type="evidence" value="ECO:0007669"/>
    <property type="project" value="UniProtKB-KW"/>
</dbReference>
<dbReference type="STRING" id="1519643.SAMN06295933_0257"/>